<dbReference type="EMBL" id="WAAR01000066">
    <property type="protein sequence ID" value="KAB1111964.1"/>
    <property type="molecule type" value="Genomic_DNA"/>
</dbReference>
<evidence type="ECO:0000313" key="1">
    <source>
        <dbReference type="EMBL" id="KAB1111964.1"/>
    </source>
</evidence>
<organism evidence="1 2">
    <name type="scientific">Micromonospora aurantiaca</name>
    <name type="common">nom. illeg.</name>
    <dbReference type="NCBI Taxonomy" id="47850"/>
    <lineage>
        <taxon>Bacteria</taxon>
        <taxon>Bacillati</taxon>
        <taxon>Actinomycetota</taxon>
        <taxon>Actinomycetes</taxon>
        <taxon>Micromonosporales</taxon>
        <taxon>Micromonosporaceae</taxon>
        <taxon>Micromonospora</taxon>
    </lineage>
</organism>
<dbReference type="Proteomes" id="UP000471364">
    <property type="component" value="Unassembled WGS sequence"/>
</dbReference>
<proteinExistence type="predicted"/>
<comment type="caution">
    <text evidence="1">The sequence shown here is derived from an EMBL/GenBank/DDBJ whole genome shotgun (WGS) entry which is preliminary data.</text>
</comment>
<accession>A0ABQ6UGE0</accession>
<keyword evidence="2" id="KW-1185">Reference proteome</keyword>
<sequence>MPLSQATPLLLREPGFLFSALLASAEPLHAAAGSNYDADPWPVAWIPWGPTLEGSVFGHATNVEPIRVAELFEAVAYSVTEVTTTLAFAVSNYTLHNLARAMNAPSSAVTTVSGTGATLSSKLEPPDPENIIRRMIGWESLDHTLRLVGRQCLNGGEIQSNFARGATPAGIATVWNFERPPAGKAFAWYGSGVGRLGS</sequence>
<name>A0ABQ6UGE0_9ACTN</name>
<evidence type="ECO:0000313" key="2">
    <source>
        <dbReference type="Proteomes" id="UP000471364"/>
    </source>
</evidence>
<protein>
    <submittedName>
        <fullName evidence="1">Uncharacterized protein</fullName>
    </submittedName>
</protein>
<dbReference type="RefSeq" id="WP_151013302.1">
    <property type="nucleotide sequence ID" value="NZ_CBDRJA010000012.1"/>
</dbReference>
<reference evidence="1 2" key="1">
    <citation type="submission" date="2019-09" db="EMBL/GenBank/DDBJ databases">
        <title>High taxonomic diversity of Micromonospora strains isolated from Medicago sativa nodules in different geographical locations.</title>
        <authorList>
            <person name="Martinez-Hidalgo P."/>
            <person name="Flores-Felix J.D."/>
            <person name="Velazquez E."/>
            <person name="Brau L."/>
            <person name="Trujillo M.E."/>
            <person name="Martinez-Molina E."/>
        </authorList>
    </citation>
    <scope>NUCLEOTIDE SEQUENCE [LARGE SCALE GENOMIC DNA]</scope>
    <source>
        <strain evidence="1 2">ALFB5</strain>
    </source>
</reference>
<gene>
    <name evidence="1" type="ORF">F6X54_15935</name>
</gene>